<reference evidence="3" key="1">
    <citation type="submission" date="2022-11" db="UniProtKB">
        <authorList>
            <consortium name="WormBaseParasite"/>
        </authorList>
    </citation>
    <scope>IDENTIFICATION</scope>
</reference>
<keyword evidence="2" id="KW-1185">Reference proteome</keyword>
<dbReference type="AlphaFoldDB" id="A0A915K0N9"/>
<accession>A0A915K0N9</accession>
<keyword evidence="1" id="KW-0812">Transmembrane</keyword>
<dbReference type="Proteomes" id="UP000887565">
    <property type="component" value="Unplaced"/>
</dbReference>
<feature type="transmembrane region" description="Helical" evidence="1">
    <location>
        <begin position="20"/>
        <end position="43"/>
    </location>
</feature>
<evidence type="ECO:0000313" key="2">
    <source>
        <dbReference type="Proteomes" id="UP000887565"/>
    </source>
</evidence>
<proteinExistence type="predicted"/>
<protein>
    <submittedName>
        <fullName evidence="3">Uncharacterized protein</fullName>
    </submittedName>
</protein>
<name>A0A915K0N9_ROMCU</name>
<keyword evidence="1" id="KW-1133">Transmembrane helix</keyword>
<evidence type="ECO:0000256" key="1">
    <source>
        <dbReference type="SAM" id="Phobius"/>
    </source>
</evidence>
<organism evidence="2 3">
    <name type="scientific">Romanomermis culicivorax</name>
    <name type="common">Nematode worm</name>
    <dbReference type="NCBI Taxonomy" id="13658"/>
    <lineage>
        <taxon>Eukaryota</taxon>
        <taxon>Metazoa</taxon>
        <taxon>Ecdysozoa</taxon>
        <taxon>Nematoda</taxon>
        <taxon>Enoplea</taxon>
        <taxon>Dorylaimia</taxon>
        <taxon>Mermithida</taxon>
        <taxon>Mermithoidea</taxon>
        <taxon>Mermithidae</taxon>
        <taxon>Romanomermis</taxon>
    </lineage>
</organism>
<dbReference type="WBParaSite" id="nRc.2.0.1.t32356-RA">
    <property type="protein sequence ID" value="nRc.2.0.1.t32356-RA"/>
    <property type="gene ID" value="nRc.2.0.1.g32356"/>
</dbReference>
<evidence type="ECO:0000313" key="3">
    <source>
        <dbReference type="WBParaSite" id="nRc.2.0.1.t32356-RA"/>
    </source>
</evidence>
<sequence>MHDKSNFDKENCHSSQKPSYLLLMLIITNNAPVQLSILAVSSVQPSLIICSMKRNFPCSSLSFIWQRPHLLLLTNARFKRKLWALIDHRKHASIETVEQNCSRVPGCLENLKKSGNLYLDCYDDNNNPSETDSISVVPNIFTIL</sequence>
<keyword evidence="1" id="KW-0472">Membrane</keyword>